<feature type="transmembrane region" description="Helical" evidence="5">
    <location>
        <begin position="189"/>
        <end position="216"/>
    </location>
</feature>
<evidence type="ECO:0000256" key="4">
    <source>
        <dbReference type="ARBA" id="ARBA00023136"/>
    </source>
</evidence>
<keyword evidence="2 5" id="KW-0812">Transmembrane</keyword>
<feature type="transmembrane region" description="Helical" evidence="5">
    <location>
        <begin position="78"/>
        <end position="101"/>
    </location>
</feature>
<proteinExistence type="predicted"/>
<dbReference type="OrthoDB" id="92887at2"/>
<sequence length="218" mass="24640">MNKKSYQLPLAISLLVMAFELAFVKSVMVNVFVIGLTVLYFLLKRQYRSVIALALVPLLPALANYWSFYLHATDPSVAIIYLTRTYAYAALGLFLALGIDLEELLLVLEQKGMPANFVYGLLVVVHAVPMILQEVDAVSKASVLRGKKLYIWSPMFYVKAIMTSFLWSKQYTTAMRAHGYQENAVRTHYITYKAAPISLGMIGLVFITFQIIVYLYSL</sequence>
<keyword evidence="3 5" id="KW-1133">Transmembrane helix</keyword>
<name>A0A1H9MIK7_9LACT</name>
<evidence type="ECO:0000256" key="3">
    <source>
        <dbReference type="ARBA" id="ARBA00022989"/>
    </source>
</evidence>
<accession>A0A1H9MIK7</accession>
<feature type="transmembrane region" description="Helical" evidence="5">
    <location>
        <begin position="151"/>
        <end position="168"/>
    </location>
</feature>
<feature type="transmembrane region" description="Helical" evidence="5">
    <location>
        <begin position="50"/>
        <end position="72"/>
    </location>
</feature>
<protein>
    <submittedName>
        <fullName evidence="6">Energy-coupling factor transport system permease protein</fullName>
    </submittedName>
</protein>
<comment type="subcellular location">
    <subcellularLocation>
        <location evidence="1">Membrane</location>
        <topology evidence="1">Multi-pass membrane protein</topology>
    </subcellularLocation>
</comment>
<feature type="transmembrane region" description="Helical" evidence="5">
    <location>
        <begin position="12"/>
        <end position="43"/>
    </location>
</feature>
<dbReference type="RefSeq" id="WP_089747082.1">
    <property type="nucleotide sequence ID" value="NZ_FOGF01000027.1"/>
</dbReference>
<gene>
    <name evidence="6" type="ORF">SAMN05421767_12722</name>
</gene>
<evidence type="ECO:0000313" key="6">
    <source>
        <dbReference type="EMBL" id="SER23488.1"/>
    </source>
</evidence>
<dbReference type="InterPro" id="IPR003339">
    <property type="entry name" value="ABC/ECF_trnsptr_transmembrane"/>
</dbReference>
<dbReference type="EMBL" id="FOGF01000027">
    <property type="protein sequence ID" value="SER23488.1"/>
    <property type="molecule type" value="Genomic_DNA"/>
</dbReference>
<dbReference type="AlphaFoldDB" id="A0A1H9MIK7"/>
<dbReference type="GO" id="GO:0005886">
    <property type="term" value="C:plasma membrane"/>
    <property type="evidence" value="ECO:0007669"/>
    <property type="project" value="UniProtKB-ARBA"/>
</dbReference>
<evidence type="ECO:0000256" key="5">
    <source>
        <dbReference type="SAM" id="Phobius"/>
    </source>
</evidence>
<organism evidence="6 7">
    <name type="scientific">Granulicatella balaenopterae</name>
    <dbReference type="NCBI Taxonomy" id="137733"/>
    <lineage>
        <taxon>Bacteria</taxon>
        <taxon>Bacillati</taxon>
        <taxon>Bacillota</taxon>
        <taxon>Bacilli</taxon>
        <taxon>Lactobacillales</taxon>
        <taxon>Carnobacteriaceae</taxon>
        <taxon>Granulicatella</taxon>
    </lineage>
</organism>
<evidence type="ECO:0000313" key="7">
    <source>
        <dbReference type="Proteomes" id="UP000198556"/>
    </source>
</evidence>
<keyword evidence="7" id="KW-1185">Reference proteome</keyword>
<dbReference type="Pfam" id="PF02361">
    <property type="entry name" value="CbiQ"/>
    <property type="match status" value="1"/>
</dbReference>
<reference evidence="6 7" key="1">
    <citation type="submission" date="2016-10" db="EMBL/GenBank/DDBJ databases">
        <authorList>
            <person name="de Groot N.N."/>
        </authorList>
    </citation>
    <scope>NUCLEOTIDE SEQUENCE [LARGE SCALE GENOMIC DNA]</scope>
    <source>
        <strain evidence="6 7">DSM 15827</strain>
    </source>
</reference>
<evidence type="ECO:0000256" key="1">
    <source>
        <dbReference type="ARBA" id="ARBA00004141"/>
    </source>
</evidence>
<dbReference type="Proteomes" id="UP000198556">
    <property type="component" value="Unassembled WGS sequence"/>
</dbReference>
<feature type="transmembrane region" description="Helical" evidence="5">
    <location>
        <begin position="113"/>
        <end position="131"/>
    </location>
</feature>
<evidence type="ECO:0000256" key="2">
    <source>
        <dbReference type="ARBA" id="ARBA00022692"/>
    </source>
</evidence>
<dbReference type="STRING" id="137733.SAMN05421767_12722"/>
<keyword evidence="4 5" id="KW-0472">Membrane</keyword>